<dbReference type="OrthoDB" id="8456623at2"/>
<name>A0A1E3VXB6_9HYPH</name>
<accession>A0A1E3VXB6</accession>
<organism evidence="1 2">
    <name type="scientific">Methyloceanibacter superfactus</name>
    <dbReference type="NCBI Taxonomy" id="1774969"/>
    <lineage>
        <taxon>Bacteria</taxon>
        <taxon>Pseudomonadati</taxon>
        <taxon>Pseudomonadota</taxon>
        <taxon>Alphaproteobacteria</taxon>
        <taxon>Hyphomicrobiales</taxon>
        <taxon>Hyphomicrobiaceae</taxon>
        <taxon>Methyloceanibacter</taxon>
    </lineage>
</organism>
<comment type="caution">
    <text evidence="1">The sequence shown here is derived from an EMBL/GenBank/DDBJ whole genome shotgun (WGS) entry which is preliminary data.</text>
</comment>
<dbReference type="Proteomes" id="UP000094472">
    <property type="component" value="Unassembled WGS sequence"/>
</dbReference>
<reference evidence="1 2" key="1">
    <citation type="journal article" date="2016" name="Environ. Microbiol.">
        <title>New Methyloceanibacter diversity from North Sea sediments includes methanotroph containing solely the soluble methane monooxygenase.</title>
        <authorList>
            <person name="Vekeman B."/>
            <person name="Kerckhof F.M."/>
            <person name="Cremers G."/>
            <person name="de Vos P."/>
            <person name="Vandamme P."/>
            <person name="Boon N."/>
            <person name="Op den Camp H.J."/>
            <person name="Heylen K."/>
        </authorList>
    </citation>
    <scope>NUCLEOTIDE SEQUENCE [LARGE SCALE GENOMIC DNA]</scope>
    <source>
        <strain evidence="1 2">R-67175</strain>
    </source>
</reference>
<dbReference type="RefSeq" id="WP_069441405.1">
    <property type="nucleotide sequence ID" value="NZ_LPWF01000023.1"/>
</dbReference>
<evidence type="ECO:0000313" key="2">
    <source>
        <dbReference type="Proteomes" id="UP000094472"/>
    </source>
</evidence>
<dbReference type="AlphaFoldDB" id="A0A1E3VXB6"/>
<keyword evidence="2" id="KW-1185">Reference proteome</keyword>
<protein>
    <submittedName>
        <fullName evidence="1">Uncharacterized protein</fullName>
    </submittedName>
</protein>
<sequence length="68" mass="7360">MAMPASAQDADLCLTTAERAASGEELDGDEKTKAHEACLRALSDTASVVQKYQFQEADFAIMGTHHKF</sequence>
<evidence type="ECO:0000313" key="1">
    <source>
        <dbReference type="EMBL" id="ODR98184.1"/>
    </source>
</evidence>
<gene>
    <name evidence="1" type="ORF">AUC69_09685</name>
</gene>
<dbReference type="EMBL" id="LPWF01000023">
    <property type="protein sequence ID" value="ODR98184.1"/>
    <property type="molecule type" value="Genomic_DNA"/>
</dbReference>
<proteinExistence type="predicted"/>